<proteinExistence type="predicted"/>
<accession>A0A8H3QYY2</accession>
<evidence type="ECO:0000313" key="2">
    <source>
        <dbReference type="Proteomes" id="UP000615446"/>
    </source>
</evidence>
<organism evidence="1 2">
    <name type="scientific">Rhizophagus clarus</name>
    <dbReference type="NCBI Taxonomy" id="94130"/>
    <lineage>
        <taxon>Eukaryota</taxon>
        <taxon>Fungi</taxon>
        <taxon>Fungi incertae sedis</taxon>
        <taxon>Mucoromycota</taxon>
        <taxon>Glomeromycotina</taxon>
        <taxon>Glomeromycetes</taxon>
        <taxon>Glomerales</taxon>
        <taxon>Glomeraceae</taxon>
        <taxon>Rhizophagus</taxon>
    </lineage>
</organism>
<dbReference type="AlphaFoldDB" id="A0A8H3QYY2"/>
<protein>
    <submittedName>
        <fullName evidence="1">Uncharacterized protein</fullName>
    </submittedName>
</protein>
<gene>
    <name evidence="1" type="ORF">RCL2_002376300</name>
</gene>
<dbReference type="Proteomes" id="UP000615446">
    <property type="component" value="Unassembled WGS sequence"/>
</dbReference>
<sequence>MFLRKFRRWLHNNTLLRSSLLSKPDSPGRDNTQLSFLRTLLLTLLDFDRTLLVLTKSFRSIISIKIKEDETIGELEKCIKAEKITSELLVQVTSDCGMWISFRYVLSD</sequence>
<name>A0A8H3QYY2_9GLOM</name>
<reference evidence="1" key="1">
    <citation type="submission" date="2019-10" db="EMBL/GenBank/DDBJ databases">
        <title>Conservation and host-specific expression of non-tandemly repeated heterogenous ribosome RNA gene in arbuscular mycorrhizal fungi.</title>
        <authorList>
            <person name="Maeda T."/>
            <person name="Kobayashi Y."/>
            <person name="Nakagawa T."/>
            <person name="Ezawa T."/>
            <person name="Yamaguchi K."/>
            <person name="Bino T."/>
            <person name="Nishimoto Y."/>
            <person name="Shigenobu S."/>
            <person name="Kawaguchi M."/>
        </authorList>
    </citation>
    <scope>NUCLEOTIDE SEQUENCE</scope>
    <source>
        <strain evidence="1">HR1</strain>
    </source>
</reference>
<evidence type="ECO:0000313" key="1">
    <source>
        <dbReference type="EMBL" id="GES97176.1"/>
    </source>
</evidence>
<dbReference type="EMBL" id="BLAL01000257">
    <property type="protein sequence ID" value="GES97176.1"/>
    <property type="molecule type" value="Genomic_DNA"/>
</dbReference>
<comment type="caution">
    <text evidence="1">The sequence shown here is derived from an EMBL/GenBank/DDBJ whole genome shotgun (WGS) entry which is preliminary data.</text>
</comment>